<organism evidence="1 2">
    <name type="scientific">Allacma fusca</name>
    <dbReference type="NCBI Taxonomy" id="39272"/>
    <lineage>
        <taxon>Eukaryota</taxon>
        <taxon>Metazoa</taxon>
        <taxon>Ecdysozoa</taxon>
        <taxon>Arthropoda</taxon>
        <taxon>Hexapoda</taxon>
        <taxon>Collembola</taxon>
        <taxon>Symphypleona</taxon>
        <taxon>Sminthuridae</taxon>
        <taxon>Allacma</taxon>
    </lineage>
</organism>
<proteinExistence type="predicted"/>
<dbReference type="AlphaFoldDB" id="A0A8J2L9E2"/>
<gene>
    <name evidence="1" type="ORF">AFUS01_LOCUS40653</name>
</gene>
<sequence>MQEYGETRDVIQLHLYVFMAREYLILPFKDTTHLFRLEERILLGVLLQRAVREKDLTVKYPSMCQDKNEMVSEL</sequence>
<evidence type="ECO:0000313" key="2">
    <source>
        <dbReference type="Proteomes" id="UP000708208"/>
    </source>
</evidence>
<keyword evidence="2" id="KW-1185">Reference proteome</keyword>
<accession>A0A8J2L9E2</accession>
<protein>
    <submittedName>
        <fullName evidence="1">Uncharacterized protein</fullName>
    </submittedName>
</protein>
<comment type="caution">
    <text evidence="1">The sequence shown here is derived from an EMBL/GenBank/DDBJ whole genome shotgun (WGS) entry which is preliminary data.</text>
</comment>
<dbReference type="EMBL" id="CAJVCH010557953">
    <property type="protein sequence ID" value="CAG7830882.1"/>
    <property type="molecule type" value="Genomic_DNA"/>
</dbReference>
<evidence type="ECO:0000313" key="1">
    <source>
        <dbReference type="EMBL" id="CAG7830882.1"/>
    </source>
</evidence>
<name>A0A8J2L9E2_9HEXA</name>
<reference evidence="1" key="1">
    <citation type="submission" date="2021-06" db="EMBL/GenBank/DDBJ databases">
        <authorList>
            <person name="Hodson N. C."/>
            <person name="Mongue J. A."/>
            <person name="Jaron S. K."/>
        </authorList>
    </citation>
    <scope>NUCLEOTIDE SEQUENCE</scope>
</reference>
<dbReference type="Proteomes" id="UP000708208">
    <property type="component" value="Unassembled WGS sequence"/>
</dbReference>